<gene>
    <name evidence="1" type="ORF">ACOLOM_LOCUS9134</name>
</gene>
<protein>
    <submittedName>
        <fullName evidence="1">6689_t:CDS:1</fullName>
    </submittedName>
</protein>
<dbReference type="EMBL" id="CAJVPT010025670">
    <property type="protein sequence ID" value="CAG8675958.1"/>
    <property type="molecule type" value="Genomic_DNA"/>
</dbReference>
<reference evidence="1" key="1">
    <citation type="submission" date="2021-06" db="EMBL/GenBank/DDBJ databases">
        <authorList>
            <person name="Kallberg Y."/>
            <person name="Tangrot J."/>
            <person name="Rosling A."/>
        </authorList>
    </citation>
    <scope>NUCLEOTIDE SEQUENCE</scope>
    <source>
        <strain evidence="1">CL356</strain>
    </source>
</reference>
<keyword evidence="2" id="KW-1185">Reference proteome</keyword>
<proteinExistence type="predicted"/>
<evidence type="ECO:0000313" key="1">
    <source>
        <dbReference type="EMBL" id="CAG8675958.1"/>
    </source>
</evidence>
<accession>A0ACA9NUR2</accession>
<comment type="caution">
    <text evidence="1">The sequence shown here is derived from an EMBL/GenBank/DDBJ whole genome shotgun (WGS) entry which is preliminary data.</text>
</comment>
<name>A0ACA9NUR2_9GLOM</name>
<dbReference type="Proteomes" id="UP000789525">
    <property type="component" value="Unassembled WGS sequence"/>
</dbReference>
<organism evidence="1 2">
    <name type="scientific">Acaulospora colombiana</name>
    <dbReference type="NCBI Taxonomy" id="27376"/>
    <lineage>
        <taxon>Eukaryota</taxon>
        <taxon>Fungi</taxon>
        <taxon>Fungi incertae sedis</taxon>
        <taxon>Mucoromycota</taxon>
        <taxon>Glomeromycotina</taxon>
        <taxon>Glomeromycetes</taxon>
        <taxon>Diversisporales</taxon>
        <taxon>Acaulosporaceae</taxon>
        <taxon>Acaulospora</taxon>
    </lineage>
</organism>
<evidence type="ECO:0000313" key="2">
    <source>
        <dbReference type="Proteomes" id="UP000789525"/>
    </source>
</evidence>
<sequence>MFPPIPAPDSAYQAATISTVDGLENTISALPPHELQKPPRASSLALNGLPIYSASGFDMLDILARVATRPQPKVALGPVDLTCSFLVVDVTRDDSPIIYASATFTELTGYTEAEILGKNCRFLQAPPGVSLERGGPREHTDIDSVSQMAQSVSANRECQVTLVNYRKSGEPFINCVSIIPIVSGGNEPVRYHVGFQVDLAIQPLAIMRSVQNGSYITNYSSTPLPPVMYQSNKLNIRAISKDMSDVLNRTGTITDPSSMNDSQDRHRLSLLLLEECSDAIFVVSLKGSFLYVSPSVTRLLNFHPDYFLNKNLSDICHPSDLAPTMRNLKESSASVAANPPPLNPATSPSQDIELLFRARRSDGSYIWLDCPGKLHADTSRGRKALLLRLRKVEMPRLTWRLINESGGVDRDDCYLRVARDERGLIVACSKTVEDVLGRKADDIVGRTLMELVIDDTEGSKRELIKSALGVADVACNQIDETRPSQIVYCNVPAATLNKDKNRKSPMEGATDGTNGKSIVLATTEIRFFPPLSMKLGPAPEERQPSPQESSSTPWRRTPGTLIVRLRVLQRRMMRSNLPEASVGPKTGPTALYQQAPKVSGASLSIASPLSATFPSSASTSNYPSYGLSTNESSLPLITQPITSPLQLFRSDSSNSNGNIRPPRRKIGHQVPLNGSVNLIEDTAHQEGSASVSNSTYLDPSQTSESPVTTGGVGVGSSWQYELQQLRMRNEKLRAELTALKKEHRAKRRASMVGRLSTDGVHSNVTSTAHLGTSVPTGSSTGWPSGYPSMTPSGSGSSGADSATVKHPGAPSHGIPQYPPSRANLSIPPPPHPLTHTYNSQDGHSSENGNKRTWSQTDMNTEWNHWNN</sequence>